<gene>
    <name evidence="1" type="ORF">M9Y10_001861</name>
</gene>
<reference evidence="1 2" key="1">
    <citation type="submission" date="2024-04" db="EMBL/GenBank/DDBJ databases">
        <title>Tritrichomonas musculus Genome.</title>
        <authorList>
            <person name="Alves-Ferreira E."/>
            <person name="Grigg M."/>
            <person name="Lorenzi H."/>
            <person name="Galac M."/>
        </authorList>
    </citation>
    <scope>NUCLEOTIDE SEQUENCE [LARGE SCALE GENOMIC DNA]</scope>
    <source>
        <strain evidence="1 2">EAF2021</strain>
    </source>
</reference>
<protein>
    <submittedName>
        <fullName evidence="1">Uncharacterized protein</fullName>
    </submittedName>
</protein>
<evidence type="ECO:0000313" key="2">
    <source>
        <dbReference type="Proteomes" id="UP001470230"/>
    </source>
</evidence>
<organism evidence="1 2">
    <name type="scientific">Tritrichomonas musculus</name>
    <dbReference type="NCBI Taxonomy" id="1915356"/>
    <lineage>
        <taxon>Eukaryota</taxon>
        <taxon>Metamonada</taxon>
        <taxon>Parabasalia</taxon>
        <taxon>Tritrichomonadida</taxon>
        <taxon>Tritrichomonadidae</taxon>
        <taxon>Tritrichomonas</taxon>
    </lineage>
</organism>
<evidence type="ECO:0000313" key="1">
    <source>
        <dbReference type="EMBL" id="KAK8899545.1"/>
    </source>
</evidence>
<accession>A0ABR2L865</accession>
<proteinExistence type="predicted"/>
<dbReference type="Proteomes" id="UP001470230">
    <property type="component" value="Unassembled WGS sequence"/>
</dbReference>
<comment type="caution">
    <text evidence="1">The sequence shown here is derived from an EMBL/GenBank/DDBJ whole genome shotgun (WGS) entry which is preliminary data.</text>
</comment>
<dbReference type="EMBL" id="JAPFFF010000001">
    <property type="protein sequence ID" value="KAK8899545.1"/>
    <property type="molecule type" value="Genomic_DNA"/>
</dbReference>
<sequence length="133" mass="15130">MFYQLKINEDSLLCLIYLALDFPNMPGLHYTIYLNLSYGPCHDLPNPVKVGTVNNALRSLRFSQKRAAFCPPAGNSVWFRIYRVAWSLLMKEISFKKDVLFGFIDEVAITVTDGKKYGCAFVRITPLINSNVT</sequence>
<keyword evidence="2" id="KW-1185">Reference proteome</keyword>
<name>A0ABR2L865_9EUKA</name>